<dbReference type="SUPFAM" id="SSF57567">
    <property type="entry name" value="Serine protease inhibitors"/>
    <property type="match status" value="1"/>
</dbReference>
<evidence type="ECO:0000256" key="2">
    <source>
        <dbReference type="SAM" id="SignalP"/>
    </source>
</evidence>
<keyword evidence="2" id="KW-0732">Signal</keyword>
<feature type="signal peptide" evidence="2">
    <location>
        <begin position="1"/>
        <end position="16"/>
    </location>
</feature>
<proteinExistence type="predicted"/>
<dbReference type="AlphaFoldDB" id="A0A2G5TTI6"/>
<evidence type="ECO:0000259" key="3">
    <source>
        <dbReference type="Pfam" id="PF01826"/>
    </source>
</evidence>
<evidence type="ECO:0000313" key="5">
    <source>
        <dbReference type="Proteomes" id="UP000230233"/>
    </source>
</evidence>
<keyword evidence="1" id="KW-0646">Protease inhibitor</keyword>
<protein>
    <recommendedName>
        <fullName evidence="3">TIL domain-containing protein</fullName>
    </recommendedName>
</protein>
<dbReference type="InterPro" id="IPR036084">
    <property type="entry name" value="Ser_inhib-like_sf"/>
</dbReference>
<reference evidence="5" key="1">
    <citation type="submission" date="2017-10" db="EMBL/GenBank/DDBJ databases">
        <title>Rapid genome shrinkage in a self-fertile nematode reveals novel sperm competition proteins.</title>
        <authorList>
            <person name="Yin D."/>
            <person name="Schwarz E.M."/>
            <person name="Thomas C.G."/>
            <person name="Felde R.L."/>
            <person name="Korf I.F."/>
            <person name="Cutter A.D."/>
            <person name="Schartner C.M."/>
            <person name="Ralston E.J."/>
            <person name="Meyer B.J."/>
            <person name="Haag E.S."/>
        </authorList>
    </citation>
    <scope>NUCLEOTIDE SEQUENCE [LARGE SCALE GENOMIC DNA]</scope>
    <source>
        <strain evidence="5">JU1422</strain>
    </source>
</reference>
<sequence>MIILLLAILAIGFVIGQEEAAIIAPIKPLPVDPIFSITCANVLCIMNSTCVMYEAHDGKMKPYCLPIDYKNTCANTKCKLYEKCVMAEVTCVKAPCYPVPECRPRLIVHPPIEPLPFEPLPFEPLPIEAARKKRQTKTDPRCPGKNQVYSSCSICRKTCEIREPEFCISICRSGCVCKEGFFRDKLGECITGEECDNLAE</sequence>
<keyword evidence="5" id="KW-1185">Reference proteome</keyword>
<dbReference type="Proteomes" id="UP000230233">
    <property type="component" value="Chromosome V"/>
</dbReference>
<dbReference type="OrthoDB" id="5902797at2759"/>
<keyword evidence="1" id="KW-0722">Serine protease inhibitor</keyword>
<dbReference type="GO" id="GO:0004867">
    <property type="term" value="F:serine-type endopeptidase inhibitor activity"/>
    <property type="evidence" value="ECO:0007669"/>
    <property type="project" value="UniProtKB-KW"/>
</dbReference>
<gene>
    <name evidence="4" type="primary">Cnig_chr_V.g21803</name>
    <name evidence="4" type="ORF">B9Z55_021803</name>
</gene>
<feature type="chain" id="PRO_5013653745" description="TIL domain-containing protein" evidence="2">
    <location>
        <begin position="17"/>
        <end position="200"/>
    </location>
</feature>
<dbReference type="Pfam" id="PF01826">
    <property type="entry name" value="TIL"/>
    <property type="match status" value="1"/>
</dbReference>
<comment type="caution">
    <text evidence="4">The sequence shown here is derived from an EMBL/GenBank/DDBJ whole genome shotgun (WGS) entry which is preliminary data.</text>
</comment>
<dbReference type="EMBL" id="PDUG01000005">
    <property type="protein sequence ID" value="PIC30619.1"/>
    <property type="molecule type" value="Genomic_DNA"/>
</dbReference>
<feature type="domain" description="TIL" evidence="3">
    <location>
        <begin position="144"/>
        <end position="195"/>
    </location>
</feature>
<evidence type="ECO:0000313" key="4">
    <source>
        <dbReference type="EMBL" id="PIC30619.1"/>
    </source>
</evidence>
<dbReference type="Gene3D" id="2.10.25.10">
    <property type="entry name" value="Laminin"/>
    <property type="match status" value="1"/>
</dbReference>
<organism evidence="4 5">
    <name type="scientific">Caenorhabditis nigoni</name>
    <dbReference type="NCBI Taxonomy" id="1611254"/>
    <lineage>
        <taxon>Eukaryota</taxon>
        <taxon>Metazoa</taxon>
        <taxon>Ecdysozoa</taxon>
        <taxon>Nematoda</taxon>
        <taxon>Chromadorea</taxon>
        <taxon>Rhabditida</taxon>
        <taxon>Rhabditina</taxon>
        <taxon>Rhabditomorpha</taxon>
        <taxon>Rhabditoidea</taxon>
        <taxon>Rhabditidae</taxon>
        <taxon>Peloderinae</taxon>
        <taxon>Caenorhabditis</taxon>
    </lineage>
</organism>
<name>A0A2G5TTI6_9PELO</name>
<dbReference type="CDD" id="cd19941">
    <property type="entry name" value="TIL"/>
    <property type="match status" value="1"/>
</dbReference>
<dbReference type="InterPro" id="IPR002919">
    <property type="entry name" value="TIL_dom"/>
</dbReference>
<evidence type="ECO:0000256" key="1">
    <source>
        <dbReference type="ARBA" id="ARBA00022900"/>
    </source>
</evidence>
<accession>A0A2G5TTI6</accession>